<organism evidence="1">
    <name type="scientific">human gut metagenome</name>
    <dbReference type="NCBI Taxonomy" id="408170"/>
    <lineage>
        <taxon>unclassified sequences</taxon>
        <taxon>metagenomes</taxon>
        <taxon>organismal metagenomes</taxon>
    </lineage>
</organism>
<gene>
    <name evidence="1" type="ORF">OBE_17958</name>
</gene>
<name>K1R2L9_9ZZZZ</name>
<sequence length="228" mass="26585">MAKYDVRVRYTFEGTYKVVAEDRDEAERIVTEDCGLVLGGNIHTTCDDDEVTDWRFGCHPDMQILSFRERGGKGKVRYTSMCFSDRIEELRKDIIEAIRELLDAHGLKEITFTDNEEDPVWIIWFDDNGDPYECYVTGIEVTDKFITVLATIKDSMEEVFCQSPFELGASNIDWLNQMYEAVRLQLENTNGNYLKRKTIWQQKSIWTDTSGRDGLSERSSGSWPRRWK</sequence>
<comment type="caution">
    <text evidence="1">The sequence shown here is derived from an EMBL/GenBank/DDBJ whole genome shotgun (WGS) entry which is preliminary data.</text>
</comment>
<accession>K1R2L9</accession>
<proteinExistence type="predicted"/>
<protein>
    <submittedName>
        <fullName evidence="1">Uncharacterized protein</fullName>
    </submittedName>
</protein>
<reference evidence="1" key="1">
    <citation type="journal article" date="2013" name="Environ. Microbiol.">
        <title>Microbiota from the distal guts of lean and obese adolescents exhibit partial functional redundancy besides clear differences in community structure.</title>
        <authorList>
            <person name="Ferrer M."/>
            <person name="Ruiz A."/>
            <person name="Lanza F."/>
            <person name="Haange S.B."/>
            <person name="Oberbach A."/>
            <person name="Till H."/>
            <person name="Bargiela R."/>
            <person name="Campoy C."/>
            <person name="Segura M.T."/>
            <person name="Richter M."/>
            <person name="von Bergen M."/>
            <person name="Seifert J."/>
            <person name="Suarez A."/>
        </authorList>
    </citation>
    <scope>NUCLEOTIDE SEQUENCE</scope>
</reference>
<dbReference type="AlphaFoldDB" id="K1R2L9"/>
<evidence type="ECO:0000313" key="1">
    <source>
        <dbReference type="EMBL" id="EKC43522.1"/>
    </source>
</evidence>
<dbReference type="EMBL" id="AJWZ01011985">
    <property type="protein sequence ID" value="EKC43522.1"/>
    <property type="molecule type" value="Genomic_DNA"/>
</dbReference>